<dbReference type="Gene3D" id="3.40.1660.10">
    <property type="entry name" value="EreA-like (biosynthetic domain)"/>
    <property type="match status" value="1"/>
</dbReference>
<reference evidence="1 2" key="2">
    <citation type="submission" date="2019-06" db="EMBL/GenBank/DDBJ databases">
        <authorList>
            <person name="Seo Y."/>
        </authorList>
    </citation>
    <scope>NUCLEOTIDE SEQUENCE [LARGE SCALE GENOMIC DNA]</scope>
    <source>
        <strain evidence="1 2">MaA-Y11</strain>
    </source>
</reference>
<dbReference type="InterPro" id="IPR007815">
    <property type="entry name" value="Emycin_Estase"/>
</dbReference>
<reference evidence="1 2" key="1">
    <citation type="submission" date="2019-06" db="EMBL/GenBank/DDBJ databases">
        <title>Flavobacterium sp. MaA-Y11 from geoumgang.</title>
        <authorList>
            <person name="Jeong S."/>
        </authorList>
    </citation>
    <scope>NUCLEOTIDE SEQUENCE [LARGE SCALE GENOMIC DNA]</scope>
    <source>
        <strain evidence="1 2">MaA-Y11</strain>
    </source>
</reference>
<dbReference type="Gene3D" id="1.20.1440.30">
    <property type="entry name" value="Biosynthetic Protein domain"/>
    <property type="match status" value="1"/>
</dbReference>
<comment type="caution">
    <text evidence="1">The sequence shown here is derived from an EMBL/GenBank/DDBJ whole genome shotgun (WGS) entry which is preliminary data.</text>
</comment>
<dbReference type="GO" id="GO:0046677">
    <property type="term" value="P:response to antibiotic"/>
    <property type="evidence" value="ECO:0007669"/>
    <property type="project" value="InterPro"/>
</dbReference>
<dbReference type="PANTHER" id="PTHR31299">
    <property type="entry name" value="ESTERASE, PUTATIVE (AFU_ORTHOLOGUE AFUA_1G05850)-RELATED"/>
    <property type="match status" value="1"/>
</dbReference>
<name>A0A501QGL3_9FLAO</name>
<dbReference type="AlphaFoldDB" id="A0A501QGL3"/>
<gene>
    <name evidence="1" type="ORF">FJA49_04955</name>
</gene>
<sequence>MDSLNLCYHFNLWLIKPTIKATESKSTFFICCLIIYLTQTQLTMYRIFACFLCLFSISLNAQTTDVVSWLNANAIVIEDAGQNTELAAFAQNEPQGFKEAKIYGFGEATHHTKEFFDLKAKFFKYLVEHNGVRVFIMEESYQAEQAINEWISGGPGDKASVVKNFRHFLWRTTEVADLLEWMRNYNQGKPREAEIRFYGIDNQMGEDINKRLRSYVQKYNIKIDENLLAAADSCSTAEYGHVKIKEWGKKMQPKLQQLTQLLEQDSQRLKAANTNEYVDMIRGLGYLEDYTAYISWPATDVRDNAMYENVVKIMNIEVPGSKAFIWAHNEHINKKDFGTIVPSLGSRLKEHFKDDYYATGFDFGSGKMLGFVIKKKQVLGSEYRILDKPYKKTYAETFFQAQPDIYFVDIATAVKNPEMKKFFGTKMKQLFVGGPGFDPKDPKFFSRKYEETYDGIIFLKKISPSVPQKQP</sequence>
<proteinExistence type="predicted"/>
<dbReference type="EMBL" id="VFJE01000051">
    <property type="protein sequence ID" value="TPD71251.1"/>
    <property type="molecule type" value="Genomic_DNA"/>
</dbReference>
<dbReference type="CDD" id="cd14728">
    <property type="entry name" value="Ere-like"/>
    <property type="match status" value="1"/>
</dbReference>
<dbReference type="SUPFAM" id="SSF159501">
    <property type="entry name" value="EreA/ChaN-like"/>
    <property type="match status" value="1"/>
</dbReference>
<dbReference type="PANTHER" id="PTHR31299:SF0">
    <property type="entry name" value="ESTERASE, PUTATIVE (AFU_ORTHOLOGUE AFUA_1G05850)-RELATED"/>
    <property type="match status" value="1"/>
</dbReference>
<accession>A0A501QGL3</accession>
<evidence type="ECO:0000313" key="1">
    <source>
        <dbReference type="EMBL" id="TPD71251.1"/>
    </source>
</evidence>
<organism evidence="1 2">
    <name type="scientific">Flavobacterium microcysteis</name>
    <dbReference type="NCBI Taxonomy" id="2596891"/>
    <lineage>
        <taxon>Bacteria</taxon>
        <taxon>Pseudomonadati</taxon>
        <taxon>Bacteroidota</taxon>
        <taxon>Flavobacteriia</taxon>
        <taxon>Flavobacteriales</taxon>
        <taxon>Flavobacteriaceae</taxon>
        <taxon>Flavobacterium</taxon>
    </lineage>
</organism>
<dbReference type="Pfam" id="PF05139">
    <property type="entry name" value="Erythro_esteras"/>
    <property type="match status" value="1"/>
</dbReference>
<keyword evidence="2" id="KW-1185">Reference proteome</keyword>
<dbReference type="InterPro" id="IPR052036">
    <property type="entry name" value="Hydrolase/PRTase-associated"/>
</dbReference>
<dbReference type="Gene3D" id="3.30.1870.10">
    <property type="entry name" value="EreA-like, domain 2"/>
    <property type="match status" value="1"/>
</dbReference>
<protein>
    <submittedName>
        <fullName evidence="1">Erythromycin esterase family protein</fullName>
    </submittedName>
</protein>
<evidence type="ECO:0000313" key="2">
    <source>
        <dbReference type="Proteomes" id="UP000319175"/>
    </source>
</evidence>
<dbReference type="Proteomes" id="UP000319175">
    <property type="component" value="Unassembled WGS sequence"/>
</dbReference>